<sequence length="183" mass="20660">MIVLLVLLALIAGVVFWAVSVYNRLIRMQNLKNEAWSGIDVQLKRRFDLVPNLVEAVKGYASHEKEVFEKVTEARSAISHAQSVGERVESENMLSGALKTLFAVAENYPELKANTNFMQLQEQLASLENDIQMSRRYYNGAARDYNISIATFPAVLIAQKFGYEKADYFEAAEEEKTAPKVSF</sequence>
<keyword evidence="8" id="KW-1185">Reference proteome</keyword>
<gene>
    <name evidence="7" type="ORF">C8D99_11513</name>
</gene>
<keyword evidence="4" id="KW-1133">Transmembrane helix</keyword>
<comment type="similarity">
    <text evidence="2">Belongs to the LemA family.</text>
</comment>
<evidence type="ECO:0000313" key="8">
    <source>
        <dbReference type="Proteomes" id="UP000295066"/>
    </source>
</evidence>
<protein>
    <submittedName>
        <fullName evidence="7">LemA protein</fullName>
    </submittedName>
</protein>
<feature type="coiled-coil region" evidence="6">
    <location>
        <begin position="110"/>
        <end position="137"/>
    </location>
</feature>
<dbReference type="PANTHER" id="PTHR34478">
    <property type="entry name" value="PROTEIN LEMA"/>
    <property type="match status" value="1"/>
</dbReference>
<accession>A0A4R8M2S2</accession>
<dbReference type="Gene3D" id="1.20.1440.20">
    <property type="entry name" value="LemA-like domain"/>
    <property type="match status" value="1"/>
</dbReference>
<comment type="caution">
    <text evidence="7">The sequence shown here is derived from an EMBL/GenBank/DDBJ whole genome shotgun (WGS) entry which is preliminary data.</text>
</comment>
<dbReference type="InterPro" id="IPR007156">
    <property type="entry name" value="MamQ_LemA"/>
</dbReference>
<evidence type="ECO:0000313" key="7">
    <source>
        <dbReference type="EMBL" id="TDY57995.1"/>
    </source>
</evidence>
<keyword evidence="6" id="KW-0175">Coiled coil</keyword>
<evidence type="ECO:0000256" key="6">
    <source>
        <dbReference type="SAM" id="Coils"/>
    </source>
</evidence>
<comment type="subcellular location">
    <subcellularLocation>
        <location evidence="1">Membrane</location>
        <topology evidence="1">Single-pass membrane protein</topology>
    </subcellularLocation>
</comment>
<dbReference type="PANTHER" id="PTHR34478:SF2">
    <property type="entry name" value="MEMBRANE PROTEIN"/>
    <property type="match status" value="1"/>
</dbReference>
<keyword evidence="5" id="KW-0472">Membrane</keyword>
<evidence type="ECO:0000256" key="4">
    <source>
        <dbReference type="ARBA" id="ARBA00022989"/>
    </source>
</evidence>
<proteinExistence type="inferred from homology"/>
<evidence type="ECO:0000256" key="2">
    <source>
        <dbReference type="ARBA" id="ARBA00008854"/>
    </source>
</evidence>
<keyword evidence="3" id="KW-0812">Transmembrane</keyword>
<evidence type="ECO:0000256" key="5">
    <source>
        <dbReference type="ARBA" id="ARBA00023136"/>
    </source>
</evidence>
<evidence type="ECO:0000256" key="1">
    <source>
        <dbReference type="ARBA" id="ARBA00004167"/>
    </source>
</evidence>
<dbReference type="GO" id="GO:0016020">
    <property type="term" value="C:membrane"/>
    <property type="evidence" value="ECO:0007669"/>
    <property type="project" value="UniProtKB-SubCell"/>
</dbReference>
<dbReference type="Proteomes" id="UP000295066">
    <property type="component" value="Unassembled WGS sequence"/>
</dbReference>
<dbReference type="AlphaFoldDB" id="A0A4R8M2S2"/>
<dbReference type="Pfam" id="PF04011">
    <property type="entry name" value="LemA"/>
    <property type="match status" value="1"/>
</dbReference>
<reference evidence="7 8" key="1">
    <citation type="submission" date="2019-03" db="EMBL/GenBank/DDBJ databases">
        <title>Genomic Encyclopedia of Type Strains, Phase IV (KMG-IV): sequencing the most valuable type-strain genomes for metagenomic binning, comparative biology and taxonomic classification.</title>
        <authorList>
            <person name="Goeker M."/>
        </authorList>
    </citation>
    <scope>NUCLEOTIDE SEQUENCE [LARGE SCALE GENOMIC DNA]</scope>
    <source>
        <strain evidence="7 8">DSM 25964</strain>
    </source>
</reference>
<dbReference type="OrthoDB" id="9804152at2"/>
<name>A0A4R8M2S2_9BACT</name>
<dbReference type="InterPro" id="IPR023353">
    <property type="entry name" value="LemA-like_dom_sf"/>
</dbReference>
<organism evidence="7 8">
    <name type="scientific">Aminivibrio pyruvatiphilus</name>
    <dbReference type="NCBI Taxonomy" id="1005740"/>
    <lineage>
        <taxon>Bacteria</taxon>
        <taxon>Thermotogati</taxon>
        <taxon>Synergistota</taxon>
        <taxon>Synergistia</taxon>
        <taxon>Synergistales</taxon>
        <taxon>Aminobacteriaceae</taxon>
        <taxon>Aminivibrio</taxon>
    </lineage>
</organism>
<dbReference type="EMBL" id="SORI01000015">
    <property type="protein sequence ID" value="TDY57995.1"/>
    <property type="molecule type" value="Genomic_DNA"/>
</dbReference>
<dbReference type="RefSeq" id="WP_133958143.1">
    <property type="nucleotide sequence ID" value="NZ_SORI01000015.1"/>
</dbReference>
<evidence type="ECO:0000256" key="3">
    <source>
        <dbReference type="ARBA" id="ARBA00022692"/>
    </source>
</evidence>
<dbReference type="SUPFAM" id="SSF140478">
    <property type="entry name" value="LemA-like"/>
    <property type="match status" value="1"/>
</dbReference>